<keyword evidence="2" id="KW-1185">Reference proteome</keyword>
<dbReference type="OrthoDB" id="5198800at2"/>
<dbReference type="AlphaFoldDB" id="A0A4R0H0B7"/>
<sequence>MLKPAFSVRRLGQRYDRGEVDALVDRIIAAAEHRPVGPDVTVDDLRNAAFRTPLLGPGYSAEEVDNFLAEAERWLPGGQAAQGAGTSAATPAPGVQPAPLFNTVRLREGYATAEVDEFVERVMATVNGLPVSRPVTAKEIRGIQFSSVRLTEGYDIEDVDLFLDTAEGWLS</sequence>
<protein>
    <submittedName>
        <fullName evidence="1">DivIVA domain-containing protein</fullName>
    </submittedName>
</protein>
<dbReference type="InterPro" id="IPR019933">
    <property type="entry name" value="DivIVA_domain"/>
</dbReference>
<name>A0A4R0H0B7_9ACTN</name>
<dbReference type="NCBIfam" id="TIGR03544">
    <property type="entry name" value="DivI1A_domain"/>
    <property type="match status" value="3"/>
</dbReference>
<comment type="caution">
    <text evidence="1">The sequence shown here is derived from an EMBL/GenBank/DDBJ whole genome shotgun (WGS) entry which is preliminary data.</text>
</comment>
<proteinExistence type="predicted"/>
<dbReference type="Proteomes" id="UP000292346">
    <property type="component" value="Unassembled WGS sequence"/>
</dbReference>
<organism evidence="1 2">
    <name type="scientific">Kribbella soli</name>
    <dbReference type="NCBI Taxonomy" id="1124743"/>
    <lineage>
        <taxon>Bacteria</taxon>
        <taxon>Bacillati</taxon>
        <taxon>Actinomycetota</taxon>
        <taxon>Actinomycetes</taxon>
        <taxon>Propionibacteriales</taxon>
        <taxon>Kribbellaceae</taxon>
        <taxon>Kribbella</taxon>
    </lineage>
</organism>
<gene>
    <name evidence="1" type="ORF">E0H45_38700</name>
</gene>
<evidence type="ECO:0000313" key="1">
    <source>
        <dbReference type="EMBL" id="TCC02938.1"/>
    </source>
</evidence>
<evidence type="ECO:0000313" key="2">
    <source>
        <dbReference type="Proteomes" id="UP000292346"/>
    </source>
</evidence>
<reference evidence="1 2" key="1">
    <citation type="submission" date="2019-02" db="EMBL/GenBank/DDBJ databases">
        <title>Kribbella capetownensis sp. nov. and Kribbella speibonae sp. nov., isolated from soil.</title>
        <authorList>
            <person name="Curtis S.M."/>
            <person name="Norton I."/>
            <person name="Everest G.J."/>
            <person name="Meyers P.R."/>
        </authorList>
    </citation>
    <scope>NUCLEOTIDE SEQUENCE [LARGE SCALE GENOMIC DNA]</scope>
    <source>
        <strain evidence="1 2">KCTC 29219</strain>
    </source>
</reference>
<accession>A0A4R0H0B7</accession>
<dbReference type="EMBL" id="SJJZ01000005">
    <property type="protein sequence ID" value="TCC02938.1"/>
    <property type="molecule type" value="Genomic_DNA"/>
</dbReference>
<dbReference type="RefSeq" id="WP_131347082.1">
    <property type="nucleotide sequence ID" value="NZ_SJJZ01000005.1"/>
</dbReference>